<evidence type="ECO:0000256" key="1">
    <source>
        <dbReference type="SAM" id="SignalP"/>
    </source>
</evidence>
<dbReference type="AlphaFoldDB" id="A0A3G9J2K7"/>
<evidence type="ECO:0000313" key="3">
    <source>
        <dbReference type="EMBL" id="BBH25417.1"/>
    </source>
</evidence>
<reference evidence="3 4" key="1">
    <citation type="submission" date="2018-11" db="EMBL/GenBank/DDBJ databases">
        <title>Novel Erysipelotrichaceae bacterium isolated from small intestine of a swine.</title>
        <authorList>
            <person name="Kim J.S."/>
            <person name="Choe H."/>
            <person name="Lee Y.R."/>
            <person name="Kim K.M."/>
            <person name="Park D.S."/>
        </authorList>
    </citation>
    <scope>NUCLEOTIDE SEQUENCE [LARGE SCALE GENOMIC DNA]</scope>
    <source>
        <strain evidence="3 4">SG0102</strain>
    </source>
</reference>
<dbReference type="PROSITE" id="PS50853">
    <property type="entry name" value="FN3"/>
    <property type="match status" value="1"/>
</dbReference>
<dbReference type="SUPFAM" id="SSF49265">
    <property type="entry name" value="Fibronectin type III"/>
    <property type="match status" value="1"/>
</dbReference>
<feature type="domain" description="Fibronectin type-III" evidence="2">
    <location>
        <begin position="380"/>
        <end position="462"/>
    </location>
</feature>
<dbReference type="RefSeq" id="WP_125118367.1">
    <property type="nucleotide sequence ID" value="NZ_AP019309.1"/>
</dbReference>
<accession>A0A3G9J2K7</accession>
<dbReference type="EMBL" id="AP019309">
    <property type="protein sequence ID" value="BBH25417.1"/>
    <property type="molecule type" value="Genomic_DNA"/>
</dbReference>
<keyword evidence="1" id="KW-0732">Signal</keyword>
<dbReference type="Proteomes" id="UP000268059">
    <property type="component" value="Chromosome"/>
</dbReference>
<feature type="signal peptide" evidence="1">
    <location>
        <begin position="1"/>
        <end position="24"/>
    </location>
</feature>
<keyword evidence="4" id="KW-1185">Reference proteome</keyword>
<dbReference type="InterPro" id="IPR003961">
    <property type="entry name" value="FN3_dom"/>
</dbReference>
<dbReference type="CDD" id="cd00688">
    <property type="entry name" value="ISOPREN_C2_like"/>
    <property type="match status" value="1"/>
</dbReference>
<dbReference type="CDD" id="cd00063">
    <property type="entry name" value="FN3"/>
    <property type="match status" value="1"/>
</dbReference>
<dbReference type="InterPro" id="IPR013783">
    <property type="entry name" value="Ig-like_fold"/>
</dbReference>
<dbReference type="OrthoDB" id="1654443at2"/>
<organism evidence="3 4">
    <name type="scientific">Intestinibaculum porci</name>
    <dbReference type="NCBI Taxonomy" id="2487118"/>
    <lineage>
        <taxon>Bacteria</taxon>
        <taxon>Bacillati</taxon>
        <taxon>Bacillota</taxon>
        <taxon>Erysipelotrichia</taxon>
        <taxon>Erysipelotrichales</taxon>
        <taxon>Erysipelotrichaceae</taxon>
        <taxon>Intestinibaculum</taxon>
    </lineage>
</organism>
<dbReference type="KEGG" id="ebm:SG0102_03510"/>
<dbReference type="SUPFAM" id="SSF48239">
    <property type="entry name" value="Terpenoid cyclases/Protein prenyltransferases"/>
    <property type="match status" value="1"/>
</dbReference>
<evidence type="ECO:0000313" key="4">
    <source>
        <dbReference type="Proteomes" id="UP000268059"/>
    </source>
</evidence>
<dbReference type="Gene3D" id="1.50.10.20">
    <property type="match status" value="1"/>
</dbReference>
<gene>
    <name evidence="3" type="ORF">SG0102_03510</name>
</gene>
<dbReference type="InParanoid" id="A0A3G9J2K7"/>
<feature type="chain" id="PRO_5017972737" description="Fibronectin type-III domain-containing protein" evidence="1">
    <location>
        <begin position="25"/>
        <end position="462"/>
    </location>
</feature>
<name>A0A3G9J2K7_9FIRM</name>
<protein>
    <recommendedName>
        <fullName evidence="2">Fibronectin type-III domain-containing protein</fullName>
    </recommendedName>
</protein>
<dbReference type="InterPro" id="IPR036116">
    <property type="entry name" value="FN3_sf"/>
</dbReference>
<evidence type="ECO:0000259" key="2">
    <source>
        <dbReference type="PROSITE" id="PS50853"/>
    </source>
</evidence>
<proteinExistence type="predicted"/>
<sequence>MKKILTGLLSAAMTVSMATTVALAANSQTKVKPALNKVVGYYTKNNTLSSSDQVISVASLGLDASSKSFKLDPDYKKSLASLSTKSIGEFTKGIVAITLLGDNPASYQGKNYVKSLEGLVAKDGSIKGTTGPNQSVYALYALESVNSSKVSVAAKYLASQAMDNGAFWYNYNGKFADDATTAWVIEALTLANKKTYAPVINKAFAYLEGGYKQDGSYDNSGFGGNADTQSCVLQAYAVYNKKSMKTKAVDYLLSKQLDDGSFSALNYTTGKEESNAYTTVEAARALGTYTYGSVYQQAAAFNASYHKLTKDNVKLSKTTYVYNGKRQQPTVKVTYDKKALNKKNYVVTLPKEAKKVGKYTITVKGKEDYKGIVKVTYTITPAAVKVKSVKGVKKGFVVSYQKAPKTTVQVAYTLDKKTTYKKTTKSVLKVSALKAGKTYDVKVRALQNGVYGPWSKSVQVKA</sequence>
<dbReference type="InterPro" id="IPR008930">
    <property type="entry name" value="Terpenoid_cyclase/PrenylTrfase"/>
</dbReference>
<dbReference type="Gene3D" id="2.60.40.10">
    <property type="entry name" value="Immunoglobulins"/>
    <property type="match status" value="1"/>
</dbReference>